<organism evidence="2 3">
    <name type="scientific">Sistotremastrum niveocremeum HHB9708</name>
    <dbReference type="NCBI Taxonomy" id="1314777"/>
    <lineage>
        <taxon>Eukaryota</taxon>
        <taxon>Fungi</taxon>
        <taxon>Dikarya</taxon>
        <taxon>Basidiomycota</taxon>
        <taxon>Agaricomycotina</taxon>
        <taxon>Agaricomycetes</taxon>
        <taxon>Sistotremastrales</taxon>
        <taxon>Sistotremastraceae</taxon>
        <taxon>Sertulicium</taxon>
        <taxon>Sertulicium niveocremeum</taxon>
    </lineage>
</organism>
<evidence type="ECO:0000313" key="3">
    <source>
        <dbReference type="Proteomes" id="UP000076722"/>
    </source>
</evidence>
<name>A0A165A2R1_9AGAM</name>
<dbReference type="Proteomes" id="UP000076722">
    <property type="component" value="Unassembled WGS sequence"/>
</dbReference>
<dbReference type="Gene3D" id="3.30.200.20">
    <property type="entry name" value="Phosphorylase Kinase, domain 1"/>
    <property type="match status" value="1"/>
</dbReference>
<evidence type="ECO:0000259" key="1">
    <source>
        <dbReference type="Pfam" id="PF01636"/>
    </source>
</evidence>
<keyword evidence="3" id="KW-1185">Reference proteome</keyword>
<dbReference type="InterPro" id="IPR011009">
    <property type="entry name" value="Kinase-like_dom_sf"/>
</dbReference>
<gene>
    <name evidence="2" type="ORF">SISNIDRAFT_448623</name>
</gene>
<sequence>MAMLHEDDQLFSKSNPIREDQIIQLFEKELHPPEPISSITAPPTIQASYHKIYFITLASGREAVLRLARPCIPHIKVENEVAVLCHVARTTNVPVPTVWFWSSDANSPDNILGYEYIVMDRINARSLESQWRHLPPVVFDSILDQVIDHWLALRAASFGTSVGGLRFGRTPDGKIDATVIEPGPVVEEVMWQTPDVKRYWTDLGINEDFASLNIKGPYSDYRRYLQDHLRIYTRNISLHPTLEFARHFIPRIEHLVLNLDDDNFDYTRAAKDVAVYLAHQDTHLGNLLFEGDRIVSMLDWEFSGLYPGFIADPSKYLIWDMGPELTPEMAEQRPLAEIWRSKFTTTLAKRAPEIEREIVIPSELKHLYDAWNFLRCIIEVAPRGARLELAHGSWSQRIDDALKGLNL</sequence>
<proteinExistence type="predicted"/>
<dbReference type="EMBL" id="KV419395">
    <property type="protein sequence ID" value="KZS98405.1"/>
    <property type="molecule type" value="Genomic_DNA"/>
</dbReference>
<dbReference type="AlphaFoldDB" id="A0A165A2R1"/>
<feature type="domain" description="Aminoglycoside phosphotransferase" evidence="1">
    <location>
        <begin position="53"/>
        <end position="307"/>
    </location>
</feature>
<dbReference type="SUPFAM" id="SSF56112">
    <property type="entry name" value="Protein kinase-like (PK-like)"/>
    <property type="match status" value="1"/>
</dbReference>
<dbReference type="PANTHER" id="PTHR21310">
    <property type="entry name" value="AMINOGLYCOSIDE PHOSPHOTRANSFERASE-RELATED-RELATED"/>
    <property type="match status" value="1"/>
</dbReference>
<protein>
    <recommendedName>
        <fullName evidence="1">Aminoglycoside phosphotransferase domain-containing protein</fullName>
    </recommendedName>
</protein>
<dbReference type="InterPro" id="IPR002575">
    <property type="entry name" value="Aminoglycoside_PTrfase"/>
</dbReference>
<dbReference type="STRING" id="1314777.A0A165A2R1"/>
<dbReference type="InterPro" id="IPR051678">
    <property type="entry name" value="AGP_Transferase"/>
</dbReference>
<dbReference type="PANTHER" id="PTHR21310:SF54">
    <property type="entry name" value="AMINOGLYCOSIDE PHOSPHOTRANSFERASE DOMAIN-CONTAINING PROTEIN"/>
    <property type="match status" value="1"/>
</dbReference>
<accession>A0A165A2R1</accession>
<dbReference type="Gene3D" id="3.90.1200.10">
    <property type="match status" value="1"/>
</dbReference>
<dbReference type="OrthoDB" id="2831558at2759"/>
<reference evidence="2 3" key="1">
    <citation type="journal article" date="2016" name="Mol. Biol. Evol.">
        <title>Comparative Genomics of Early-Diverging Mushroom-Forming Fungi Provides Insights into the Origins of Lignocellulose Decay Capabilities.</title>
        <authorList>
            <person name="Nagy L.G."/>
            <person name="Riley R."/>
            <person name="Tritt A."/>
            <person name="Adam C."/>
            <person name="Daum C."/>
            <person name="Floudas D."/>
            <person name="Sun H."/>
            <person name="Yadav J.S."/>
            <person name="Pangilinan J."/>
            <person name="Larsson K.H."/>
            <person name="Matsuura K."/>
            <person name="Barry K."/>
            <person name="Labutti K."/>
            <person name="Kuo R."/>
            <person name="Ohm R.A."/>
            <person name="Bhattacharya S.S."/>
            <person name="Shirouzu T."/>
            <person name="Yoshinaga Y."/>
            <person name="Martin F.M."/>
            <person name="Grigoriev I.V."/>
            <person name="Hibbett D.S."/>
        </authorList>
    </citation>
    <scope>NUCLEOTIDE SEQUENCE [LARGE SCALE GENOMIC DNA]</scope>
    <source>
        <strain evidence="2 3">HHB9708</strain>
    </source>
</reference>
<dbReference type="Pfam" id="PF01636">
    <property type="entry name" value="APH"/>
    <property type="match status" value="1"/>
</dbReference>
<evidence type="ECO:0000313" key="2">
    <source>
        <dbReference type="EMBL" id="KZS98405.1"/>
    </source>
</evidence>